<dbReference type="EMBL" id="JAPEVB010000001">
    <property type="protein sequence ID" value="KAJ4396022.1"/>
    <property type="molecule type" value="Genomic_DNA"/>
</dbReference>
<dbReference type="InterPro" id="IPR001128">
    <property type="entry name" value="Cyt_P450"/>
</dbReference>
<keyword evidence="4" id="KW-0479">Metal-binding</keyword>
<dbReference type="CDD" id="cd11060">
    <property type="entry name" value="CYP57A1-like"/>
    <property type="match status" value="1"/>
</dbReference>
<comment type="similarity">
    <text evidence="2">Belongs to the cytochrome P450 family.</text>
</comment>
<dbReference type="GO" id="GO:0020037">
    <property type="term" value="F:heme binding"/>
    <property type="evidence" value="ECO:0007669"/>
    <property type="project" value="InterPro"/>
</dbReference>
<keyword evidence="8" id="KW-1133">Transmembrane helix</keyword>
<keyword evidence="10" id="KW-1185">Reference proteome</keyword>
<evidence type="ECO:0000256" key="1">
    <source>
        <dbReference type="ARBA" id="ARBA00001971"/>
    </source>
</evidence>
<dbReference type="PANTHER" id="PTHR24305:SF77">
    <property type="entry name" value="CYTOCHROME P450 MONOOXYGENASE"/>
    <property type="match status" value="1"/>
</dbReference>
<evidence type="ECO:0000313" key="9">
    <source>
        <dbReference type="EMBL" id="KAJ4396022.1"/>
    </source>
</evidence>
<keyword evidence="3" id="KW-0349">Heme</keyword>
<keyword evidence="5" id="KW-0560">Oxidoreductase</keyword>
<dbReference type="OrthoDB" id="3934656at2759"/>
<dbReference type="AlphaFoldDB" id="A0A9W8YZG2"/>
<keyword evidence="7" id="KW-0503">Monooxygenase</keyword>
<dbReference type="GO" id="GO:0004497">
    <property type="term" value="F:monooxygenase activity"/>
    <property type="evidence" value="ECO:0007669"/>
    <property type="project" value="UniProtKB-KW"/>
</dbReference>
<sequence>MTAFLTSPGFSAPYSLWIIAGLSVLSYLAISTAYSWYRLRHIPGPPLASISYLWQFRAALSGKRAEYYRDANEKYGSLVRIGPNELLTNDPGLIMHMSAARATYTRSGWYAGFKFNPYVDNLVNLLDTGAHDRLRSKLAGGYSAKENPSLESSVDEQLASLVALIRSRYVSQGDQYRPLDFARIVQYFTLDSITRIAFGEAFGYLATDSDVYGYIESLEIMMPRISFVNDIPLLRGLLFSKWGLLLTGPSKKASKGWGKLLAVAERVVATRFDDTVDGVVQHKQDMLGSFIRRGVDRRQCETEVLLQIVAGSDTVATPIRGTLLYLLSTPHVLDKLRAEIDKFFVDRNDATTIKNSEALQLPYLQAVIYEGLRMNPPFSGQMGKRTPPEGDTLPDGVFIPGGVDIAHSTLSMQRLPDVFGIDVDVFRPERWLEAEADPARKALMTRAVDLNFGYGRWSVAQDADNVLQLLRHFAFQPVYPKSPLHEEDRLQYVPSNLWLRVTERVS</sequence>
<protein>
    <recommendedName>
        <fullName evidence="11">Cytochrome P450</fullName>
    </recommendedName>
</protein>
<comment type="cofactor">
    <cofactor evidence="1">
        <name>heme</name>
        <dbReference type="ChEBI" id="CHEBI:30413"/>
    </cofactor>
</comment>
<dbReference type="Proteomes" id="UP001140453">
    <property type="component" value="Unassembled WGS sequence"/>
</dbReference>
<evidence type="ECO:0000256" key="2">
    <source>
        <dbReference type="ARBA" id="ARBA00010617"/>
    </source>
</evidence>
<keyword evidence="8" id="KW-0812">Transmembrane</keyword>
<evidence type="ECO:0000256" key="6">
    <source>
        <dbReference type="ARBA" id="ARBA00023004"/>
    </source>
</evidence>
<dbReference type="SUPFAM" id="SSF48264">
    <property type="entry name" value="Cytochrome P450"/>
    <property type="match status" value="1"/>
</dbReference>
<dbReference type="Pfam" id="PF00067">
    <property type="entry name" value="p450"/>
    <property type="match status" value="1"/>
</dbReference>
<accession>A0A9W8YZG2</accession>
<organism evidence="9 10">
    <name type="scientific">Gnomoniopsis smithogilvyi</name>
    <dbReference type="NCBI Taxonomy" id="1191159"/>
    <lineage>
        <taxon>Eukaryota</taxon>
        <taxon>Fungi</taxon>
        <taxon>Dikarya</taxon>
        <taxon>Ascomycota</taxon>
        <taxon>Pezizomycotina</taxon>
        <taxon>Sordariomycetes</taxon>
        <taxon>Sordariomycetidae</taxon>
        <taxon>Diaporthales</taxon>
        <taxon>Gnomoniaceae</taxon>
        <taxon>Gnomoniopsis</taxon>
    </lineage>
</organism>
<keyword evidence="8" id="KW-0472">Membrane</keyword>
<proteinExistence type="inferred from homology"/>
<reference evidence="9" key="1">
    <citation type="submission" date="2022-10" db="EMBL/GenBank/DDBJ databases">
        <title>Tapping the CABI collections for fungal endophytes: first genome assemblies for Collariella, Neodidymelliopsis, Ascochyta clinopodiicola, Didymella pomorum, Didymosphaeria variabile, Neocosmospora piperis and Neocucurbitaria cava.</title>
        <authorList>
            <person name="Hill R."/>
        </authorList>
    </citation>
    <scope>NUCLEOTIDE SEQUENCE</scope>
    <source>
        <strain evidence="9">IMI 355082</strain>
    </source>
</reference>
<keyword evidence="6" id="KW-0408">Iron</keyword>
<evidence type="ECO:0000256" key="5">
    <source>
        <dbReference type="ARBA" id="ARBA00023002"/>
    </source>
</evidence>
<dbReference type="GO" id="GO:0016705">
    <property type="term" value="F:oxidoreductase activity, acting on paired donors, with incorporation or reduction of molecular oxygen"/>
    <property type="evidence" value="ECO:0007669"/>
    <property type="project" value="InterPro"/>
</dbReference>
<dbReference type="InterPro" id="IPR050121">
    <property type="entry name" value="Cytochrome_P450_monoxygenase"/>
</dbReference>
<evidence type="ECO:0000256" key="4">
    <source>
        <dbReference type="ARBA" id="ARBA00022723"/>
    </source>
</evidence>
<feature type="transmembrane region" description="Helical" evidence="8">
    <location>
        <begin position="14"/>
        <end position="37"/>
    </location>
</feature>
<evidence type="ECO:0000313" key="10">
    <source>
        <dbReference type="Proteomes" id="UP001140453"/>
    </source>
</evidence>
<name>A0A9W8YZG2_9PEZI</name>
<evidence type="ECO:0000256" key="3">
    <source>
        <dbReference type="ARBA" id="ARBA00022617"/>
    </source>
</evidence>
<evidence type="ECO:0000256" key="8">
    <source>
        <dbReference type="SAM" id="Phobius"/>
    </source>
</evidence>
<dbReference type="Gene3D" id="1.10.630.10">
    <property type="entry name" value="Cytochrome P450"/>
    <property type="match status" value="1"/>
</dbReference>
<evidence type="ECO:0000256" key="7">
    <source>
        <dbReference type="ARBA" id="ARBA00023033"/>
    </source>
</evidence>
<gene>
    <name evidence="9" type="ORF">N0V93_000238</name>
</gene>
<dbReference type="InterPro" id="IPR036396">
    <property type="entry name" value="Cyt_P450_sf"/>
</dbReference>
<dbReference type="GO" id="GO:0005506">
    <property type="term" value="F:iron ion binding"/>
    <property type="evidence" value="ECO:0007669"/>
    <property type="project" value="InterPro"/>
</dbReference>
<evidence type="ECO:0008006" key="11">
    <source>
        <dbReference type="Google" id="ProtNLM"/>
    </source>
</evidence>
<dbReference type="PANTHER" id="PTHR24305">
    <property type="entry name" value="CYTOCHROME P450"/>
    <property type="match status" value="1"/>
</dbReference>
<comment type="caution">
    <text evidence="9">The sequence shown here is derived from an EMBL/GenBank/DDBJ whole genome shotgun (WGS) entry which is preliminary data.</text>
</comment>